<dbReference type="EMBL" id="CP061336">
    <property type="protein sequence ID" value="QNU67973.1"/>
    <property type="molecule type" value="Genomic_DNA"/>
</dbReference>
<dbReference type="SUPFAM" id="SSF52540">
    <property type="entry name" value="P-loop containing nucleoside triphosphate hydrolases"/>
    <property type="match status" value="1"/>
</dbReference>
<evidence type="ECO:0000259" key="1">
    <source>
        <dbReference type="Pfam" id="PF13304"/>
    </source>
</evidence>
<dbReference type="KEGG" id="rher:EHE19_005895"/>
<evidence type="ECO:0000313" key="3">
    <source>
        <dbReference type="Proteomes" id="UP000306409"/>
    </source>
</evidence>
<gene>
    <name evidence="2" type="ORF">EHE19_005895</name>
</gene>
<dbReference type="Proteomes" id="UP000306409">
    <property type="component" value="Chromosome"/>
</dbReference>
<dbReference type="InterPro" id="IPR003959">
    <property type="entry name" value="ATPase_AAA_core"/>
</dbReference>
<keyword evidence="2" id="KW-0547">Nucleotide-binding</keyword>
<dbReference type="AlphaFoldDB" id="A0A4U7JBS5"/>
<evidence type="ECO:0000313" key="2">
    <source>
        <dbReference type="EMBL" id="QNU67973.1"/>
    </source>
</evidence>
<reference evidence="2 3" key="1">
    <citation type="submission" date="2020-09" db="EMBL/GenBank/DDBJ databases">
        <title>Characterization and genome sequencing of Ruminiclostridium sp. nov. MA18.</title>
        <authorList>
            <person name="Rettenmaier R."/>
            <person name="Kowollik M.-L."/>
            <person name="Liebl W."/>
            <person name="Zverlov V."/>
        </authorList>
    </citation>
    <scope>NUCLEOTIDE SEQUENCE [LARGE SCALE GENOMIC DNA]</scope>
    <source>
        <strain evidence="2 3">MA18</strain>
    </source>
</reference>
<dbReference type="PANTHER" id="PTHR40396">
    <property type="entry name" value="ATPASE-LIKE PROTEIN"/>
    <property type="match status" value="1"/>
</dbReference>
<dbReference type="GO" id="GO:0016887">
    <property type="term" value="F:ATP hydrolysis activity"/>
    <property type="evidence" value="ECO:0007669"/>
    <property type="project" value="InterPro"/>
</dbReference>
<proteinExistence type="predicted"/>
<dbReference type="InterPro" id="IPR027417">
    <property type="entry name" value="P-loop_NTPase"/>
</dbReference>
<sequence>MLSQFLFSNFKSFKKEAFLDFTAESIKDNLDSIIIDKIDGEKFLPVIAIYGPNGGGKSTVLEALGYLRAFVLKKIIISQMYENDSTNDAIIKKFSDIDFKNKYHKFDSKCQYTPIAFDILFRTKNKQYKYQLSILQNKIIKENLYMQIVGEKDASIIFERSENECVLGEDLEGIAVEKVNNTMPLISHVAINYDIESVDEAVSWFMNINFVDYDNPIKDRQIIIPKTNKDRSLMFQMLKKMDINISDFRIEKDSDGNIEKIYTKHTLENGETYEILFEEESSGTRKLFSCLAKILDCLDEGTLMVADELDAKLHPKLLRYIIELFTDPKSNKKGAQLLLTSHDITTMIPEVFRRDEIWFCALNPQNASKLYSLISFKKENGQKPKNDEVYGKQYLEGRYGADPYIRKILDWGTKE</sequence>
<dbReference type="OrthoDB" id="9809324at2"/>
<dbReference type="PANTHER" id="PTHR40396:SF1">
    <property type="entry name" value="ATPASE AAA-TYPE CORE DOMAIN-CONTAINING PROTEIN"/>
    <property type="match status" value="1"/>
</dbReference>
<dbReference type="Pfam" id="PF13304">
    <property type="entry name" value="AAA_21"/>
    <property type="match status" value="1"/>
</dbReference>
<protein>
    <submittedName>
        <fullName evidence="2">ATP-binding protein</fullName>
    </submittedName>
</protein>
<keyword evidence="3" id="KW-1185">Reference proteome</keyword>
<dbReference type="RefSeq" id="WP_137698231.1">
    <property type="nucleotide sequence ID" value="NZ_CP061336.1"/>
</dbReference>
<accession>A0A4U7JBS5</accession>
<keyword evidence="2" id="KW-0067">ATP-binding</keyword>
<name>A0A4U7JBS5_9FIRM</name>
<feature type="domain" description="ATPase AAA-type core" evidence="1">
    <location>
        <begin position="47"/>
        <end position="345"/>
    </location>
</feature>
<organism evidence="2 3">
    <name type="scientific">Ruminiclostridium herbifermentans</name>
    <dbReference type="NCBI Taxonomy" id="2488810"/>
    <lineage>
        <taxon>Bacteria</taxon>
        <taxon>Bacillati</taxon>
        <taxon>Bacillota</taxon>
        <taxon>Clostridia</taxon>
        <taxon>Eubacteriales</taxon>
        <taxon>Oscillospiraceae</taxon>
        <taxon>Ruminiclostridium</taxon>
    </lineage>
</organism>
<dbReference type="GO" id="GO:0005524">
    <property type="term" value="F:ATP binding"/>
    <property type="evidence" value="ECO:0007669"/>
    <property type="project" value="UniProtKB-KW"/>
</dbReference>
<dbReference type="Gene3D" id="3.40.50.300">
    <property type="entry name" value="P-loop containing nucleotide triphosphate hydrolases"/>
    <property type="match status" value="1"/>
</dbReference>